<keyword evidence="1" id="KW-1133">Transmembrane helix</keyword>
<dbReference type="InterPro" id="IPR048389">
    <property type="entry name" value="YciQ-like_C"/>
</dbReference>
<dbReference type="Pfam" id="PF20990">
    <property type="entry name" value="DUF2207_C"/>
    <property type="match status" value="1"/>
</dbReference>
<evidence type="ECO:0000256" key="2">
    <source>
        <dbReference type="SAM" id="SignalP"/>
    </source>
</evidence>
<reference evidence="5 6" key="1">
    <citation type="journal article" date="2023" name="Environ Microbiome">
        <title>A coral-associated actinobacterium mitigates coral bleaching under heat stress.</title>
        <authorList>
            <person name="Li J."/>
            <person name="Zou Y."/>
            <person name="Li Q."/>
            <person name="Zhang J."/>
            <person name="Bourne D.G."/>
            <person name="Lyu Y."/>
            <person name="Liu C."/>
            <person name="Zhang S."/>
        </authorList>
    </citation>
    <scope>NUCLEOTIDE SEQUENCE [LARGE SCALE GENOMIC DNA]</scope>
    <source>
        <strain evidence="5 6">SCSIO 13291</strain>
    </source>
</reference>
<keyword evidence="2" id="KW-0732">Signal</keyword>
<dbReference type="Proteomes" id="UP001434337">
    <property type="component" value="Chromosome"/>
</dbReference>
<feature type="transmembrane region" description="Helical" evidence="1">
    <location>
        <begin position="248"/>
        <end position="267"/>
    </location>
</feature>
<dbReference type="EMBL" id="CP115965">
    <property type="protein sequence ID" value="WZW99127.1"/>
    <property type="molecule type" value="Genomic_DNA"/>
</dbReference>
<dbReference type="RefSeq" id="WP_232550025.1">
    <property type="nucleotide sequence ID" value="NZ_CP115965.1"/>
</dbReference>
<protein>
    <submittedName>
        <fullName evidence="5">DUF2207 domain-containing protein</fullName>
    </submittedName>
</protein>
<feature type="signal peptide" evidence="2">
    <location>
        <begin position="1"/>
        <end position="41"/>
    </location>
</feature>
<feature type="transmembrane region" description="Helical" evidence="1">
    <location>
        <begin position="427"/>
        <end position="457"/>
    </location>
</feature>
<gene>
    <name evidence="5" type="ORF">PCC79_02675</name>
</gene>
<keyword evidence="1" id="KW-0812">Transmembrane</keyword>
<evidence type="ECO:0000259" key="3">
    <source>
        <dbReference type="Pfam" id="PF09972"/>
    </source>
</evidence>
<keyword evidence="1" id="KW-0472">Membrane</keyword>
<dbReference type="InterPro" id="IPR018702">
    <property type="entry name" value="DUF2207"/>
</dbReference>
<organism evidence="5 6">
    <name type="scientific">Propioniciclava soli</name>
    <dbReference type="NCBI Taxonomy" id="2775081"/>
    <lineage>
        <taxon>Bacteria</taxon>
        <taxon>Bacillati</taxon>
        <taxon>Actinomycetota</taxon>
        <taxon>Actinomycetes</taxon>
        <taxon>Propionibacteriales</taxon>
        <taxon>Propionibacteriaceae</taxon>
        <taxon>Propioniciclava</taxon>
    </lineage>
</organism>
<evidence type="ECO:0000259" key="4">
    <source>
        <dbReference type="Pfam" id="PF20990"/>
    </source>
</evidence>
<accession>A0ABZ3C8L6</accession>
<feature type="domain" description="DUF2207" evidence="3">
    <location>
        <begin position="45"/>
        <end position="234"/>
    </location>
</feature>
<evidence type="ECO:0000256" key="1">
    <source>
        <dbReference type="SAM" id="Phobius"/>
    </source>
</evidence>
<feature type="domain" description="Predicted membrane protein YciQ-like C-terminal" evidence="4">
    <location>
        <begin position="303"/>
        <end position="522"/>
    </location>
</feature>
<proteinExistence type="predicted"/>
<name>A0ABZ3C8L6_9ACTN</name>
<keyword evidence="6" id="KW-1185">Reference proteome</keyword>
<evidence type="ECO:0000313" key="6">
    <source>
        <dbReference type="Proteomes" id="UP001434337"/>
    </source>
</evidence>
<dbReference type="Pfam" id="PF09972">
    <property type="entry name" value="DUF2207"/>
    <property type="match status" value="1"/>
</dbReference>
<evidence type="ECO:0000313" key="5">
    <source>
        <dbReference type="EMBL" id="WZW99127.1"/>
    </source>
</evidence>
<sequence>MRSLRPRRLVASLPRVTARLAATVLAATVLSVLAVAPPAQAATVVESYEVAATVEPDGALRVEATITPDAAPGDLVQRFATTLAVPDRRAYHFTVTDIAVTTADGADAGATVTQEAGATVVTIPNPTAPIRLGYTVRGAAFATQDTTTVSWRLLQGLNVGVTSFDATVAAPGPFVMVDCAAGPPANPGACGWYSGGTHDQQVPAFHDGPRGPGEVVQTVVRYPAAVVAPNEDLETLWSLDRAFSTRPLPLALAIGLGLLGFAALWLVHRHLGQDAGGADAAPRPVATFRPVGEGQSAFTVEEQIRPGHVGTVVDERVDPVDVAATVVDLAVRGALLIRELPRPTPFARTDWEFVPRGGVAELRPFEQRILAAVTPGGRVGLLSEVGHEVAGALGDVQSALYDDVVERGWFVQRPDETRTLWTTGSRIALVVAVLLTVVLVAFTSFGLLGLVLIALSLGAGILGQEMPARTAEGSSVLAGLGVLRGQLLTQPTHEMPHGHEVDELSEVLPFAMVLGGTERWLDGLVATDIDDATDEVDLAWYHGPQGWQLADLPDSLRNFVTTLEGTLVER</sequence>
<feature type="chain" id="PRO_5046646140" evidence="2">
    <location>
        <begin position="42"/>
        <end position="570"/>
    </location>
</feature>